<name>A0A4U0SM19_9ACTN</name>
<sequence>MDTWQELSALVEERLKSVSSGERGVFAAGVAERLMGWHEALPEDEQASFTVSLRPLLNSVWEGVLGDSTAFSAVKRGVAEYMLSEYCHNDGQDGPDDADESAAAAALYAAHAYLFTCQDFAVWTSGRAVEAIDQHLQYLAEQEEDELPVDTDEALASELQRQLRDLDLIARYSKDLRYAGMGLPIDTSIRLRVELRAPLSSRE</sequence>
<dbReference type="Gene3D" id="1.20.1590.10">
    <property type="entry name" value="YP_001051499.1 domain like"/>
    <property type="match status" value="1"/>
</dbReference>
<keyword evidence="2" id="KW-1185">Reference proteome</keyword>
<dbReference type="AlphaFoldDB" id="A0A4U0SM19"/>
<dbReference type="Proteomes" id="UP000305778">
    <property type="component" value="Unassembled WGS sequence"/>
</dbReference>
<evidence type="ECO:0000313" key="2">
    <source>
        <dbReference type="Proteomes" id="UP000305778"/>
    </source>
</evidence>
<dbReference type="InterPro" id="IPR023381">
    <property type="entry name" value="YP001051499.1-like_dom_sf"/>
</dbReference>
<proteinExistence type="predicted"/>
<accession>A0A4U0SM19</accession>
<evidence type="ECO:0000313" key="1">
    <source>
        <dbReference type="EMBL" id="TKA10944.1"/>
    </source>
</evidence>
<protein>
    <recommendedName>
        <fullName evidence="3">DUF416 family protein</fullName>
    </recommendedName>
</protein>
<reference evidence="1 2" key="1">
    <citation type="submission" date="2019-04" db="EMBL/GenBank/DDBJ databases">
        <title>Streptomyces oryziradicis sp. nov., a novel actinomycete isolated from rhizosphere soil of rice (Oryza sativa L.).</title>
        <authorList>
            <person name="Li C."/>
        </authorList>
    </citation>
    <scope>NUCLEOTIDE SEQUENCE [LARGE SCALE GENOMIC DNA]</scope>
    <source>
        <strain evidence="1 2">NEAU-C40</strain>
    </source>
</reference>
<dbReference type="OrthoDB" id="4151454at2"/>
<dbReference type="RefSeq" id="WP_136724392.1">
    <property type="nucleotide sequence ID" value="NZ_SUMC01000011.1"/>
</dbReference>
<organism evidence="1 2">
    <name type="scientific">Actinacidiphila oryziradicis</name>
    <dbReference type="NCBI Taxonomy" id="2571141"/>
    <lineage>
        <taxon>Bacteria</taxon>
        <taxon>Bacillati</taxon>
        <taxon>Actinomycetota</taxon>
        <taxon>Actinomycetes</taxon>
        <taxon>Kitasatosporales</taxon>
        <taxon>Streptomycetaceae</taxon>
        <taxon>Actinacidiphila</taxon>
    </lineage>
</organism>
<gene>
    <name evidence="1" type="ORF">FCI23_15140</name>
</gene>
<comment type="caution">
    <text evidence="1">The sequence shown here is derived from an EMBL/GenBank/DDBJ whole genome shotgun (WGS) entry which is preliminary data.</text>
</comment>
<evidence type="ECO:0008006" key="3">
    <source>
        <dbReference type="Google" id="ProtNLM"/>
    </source>
</evidence>
<dbReference type="EMBL" id="SUMC01000011">
    <property type="protein sequence ID" value="TKA10944.1"/>
    <property type="molecule type" value="Genomic_DNA"/>
</dbReference>